<keyword evidence="3" id="KW-1185">Reference proteome</keyword>
<gene>
    <name evidence="2" type="ORF">HKK74_22520</name>
</gene>
<evidence type="ECO:0000313" key="2">
    <source>
        <dbReference type="EMBL" id="MBC6468247.1"/>
    </source>
</evidence>
<accession>A0ABR7LTR5</accession>
<organism evidence="2 3">
    <name type="scientific">Actinomadura alba</name>
    <dbReference type="NCBI Taxonomy" id="406431"/>
    <lineage>
        <taxon>Bacteria</taxon>
        <taxon>Bacillati</taxon>
        <taxon>Actinomycetota</taxon>
        <taxon>Actinomycetes</taxon>
        <taxon>Streptosporangiales</taxon>
        <taxon>Thermomonosporaceae</taxon>
        <taxon>Actinomadura</taxon>
    </lineage>
</organism>
<name>A0ABR7LTR5_9ACTN</name>
<dbReference type="EMBL" id="JABVEC010000017">
    <property type="protein sequence ID" value="MBC6468247.1"/>
    <property type="molecule type" value="Genomic_DNA"/>
</dbReference>
<reference evidence="2 3" key="1">
    <citation type="submission" date="2020-06" db="EMBL/GenBank/DDBJ databases">
        <title>Actinomadura xiongansis sp. nov., isolated from soil of Baiyangdian.</title>
        <authorList>
            <person name="Zhang X."/>
        </authorList>
    </citation>
    <scope>NUCLEOTIDE SEQUENCE [LARGE SCALE GENOMIC DNA]</scope>
    <source>
        <strain evidence="2 3">HBUM206468</strain>
    </source>
</reference>
<protein>
    <submittedName>
        <fullName evidence="2">Helix-turn-helix domain-containing protein</fullName>
    </submittedName>
</protein>
<evidence type="ECO:0000259" key="1">
    <source>
        <dbReference type="PROSITE" id="PS50943"/>
    </source>
</evidence>
<sequence>MVSTRQPTVVGRGLGSELRALRKARRMTLKTVAERLGWPLSKVSRIETGKQGIRPTDVASLLVVYAVTGAEHKRLLAMAERSGERGWWEIIGGLSKESRTLIQLESEATSIFDFEPLLIPGLLQTPDYTRAVMHACGVPEPDLEGRVAARMGRQAILSRSDPPTFHAIVDEPALRRVLGSSTTMARQLRRLSELAEYPNVVIQVLPFELGGHTGLDGAFVVLDFRHNRPVVHLEQKISGAFLEEPDQVTYFRREIDRLLDIALSPGKSEDLIARVARQHERE</sequence>
<dbReference type="InterPro" id="IPR001387">
    <property type="entry name" value="Cro/C1-type_HTH"/>
</dbReference>
<dbReference type="Pfam" id="PF19054">
    <property type="entry name" value="DUF5753"/>
    <property type="match status" value="1"/>
</dbReference>
<dbReference type="RefSeq" id="WP_187245247.1">
    <property type="nucleotide sequence ID" value="NZ_BAAAOK010000019.1"/>
</dbReference>
<dbReference type="CDD" id="cd00093">
    <property type="entry name" value="HTH_XRE"/>
    <property type="match status" value="1"/>
</dbReference>
<dbReference type="InterPro" id="IPR043917">
    <property type="entry name" value="DUF5753"/>
</dbReference>
<proteinExistence type="predicted"/>
<dbReference type="SMART" id="SM00530">
    <property type="entry name" value="HTH_XRE"/>
    <property type="match status" value="1"/>
</dbReference>
<dbReference type="InterPro" id="IPR010982">
    <property type="entry name" value="Lambda_DNA-bd_dom_sf"/>
</dbReference>
<dbReference type="Proteomes" id="UP000805614">
    <property type="component" value="Unassembled WGS sequence"/>
</dbReference>
<dbReference type="PROSITE" id="PS50943">
    <property type="entry name" value="HTH_CROC1"/>
    <property type="match status" value="1"/>
</dbReference>
<evidence type="ECO:0000313" key="3">
    <source>
        <dbReference type="Proteomes" id="UP000805614"/>
    </source>
</evidence>
<dbReference type="SUPFAM" id="SSF47413">
    <property type="entry name" value="lambda repressor-like DNA-binding domains"/>
    <property type="match status" value="1"/>
</dbReference>
<feature type="domain" description="HTH cro/C1-type" evidence="1">
    <location>
        <begin position="18"/>
        <end position="72"/>
    </location>
</feature>
<comment type="caution">
    <text evidence="2">The sequence shown here is derived from an EMBL/GenBank/DDBJ whole genome shotgun (WGS) entry which is preliminary data.</text>
</comment>
<dbReference type="Gene3D" id="1.10.260.40">
    <property type="entry name" value="lambda repressor-like DNA-binding domains"/>
    <property type="match status" value="1"/>
</dbReference>
<dbReference type="Pfam" id="PF13560">
    <property type="entry name" value="HTH_31"/>
    <property type="match status" value="1"/>
</dbReference>